<dbReference type="Proteomes" id="UP001211907">
    <property type="component" value="Unassembled WGS sequence"/>
</dbReference>
<accession>A0AAD5T335</accession>
<gene>
    <name evidence="2" type="ORF">HK100_009793</name>
</gene>
<keyword evidence="1" id="KW-0812">Transmembrane</keyword>
<evidence type="ECO:0000313" key="2">
    <source>
        <dbReference type="EMBL" id="KAJ3127380.1"/>
    </source>
</evidence>
<feature type="transmembrane region" description="Helical" evidence="1">
    <location>
        <begin position="20"/>
        <end position="39"/>
    </location>
</feature>
<organism evidence="2 3">
    <name type="scientific">Physocladia obscura</name>
    <dbReference type="NCBI Taxonomy" id="109957"/>
    <lineage>
        <taxon>Eukaryota</taxon>
        <taxon>Fungi</taxon>
        <taxon>Fungi incertae sedis</taxon>
        <taxon>Chytridiomycota</taxon>
        <taxon>Chytridiomycota incertae sedis</taxon>
        <taxon>Chytridiomycetes</taxon>
        <taxon>Chytridiales</taxon>
        <taxon>Chytriomycetaceae</taxon>
        <taxon>Physocladia</taxon>
    </lineage>
</organism>
<keyword evidence="1" id="KW-1133">Transmembrane helix</keyword>
<evidence type="ECO:0000313" key="3">
    <source>
        <dbReference type="Proteomes" id="UP001211907"/>
    </source>
</evidence>
<sequence>MGILKLDGIAEITGIATDVLAPGIVLLSAYLLTLPFGLLRSPWAKSLFSITTSSALFMALFNDDDCHTKNDFVRLGGLRWISPEQSIPDLFDEL</sequence>
<dbReference type="EMBL" id="JADGJH010000514">
    <property type="protein sequence ID" value="KAJ3127380.1"/>
    <property type="molecule type" value="Genomic_DNA"/>
</dbReference>
<proteinExistence type="predicted"/>
<evidence type="ECO:0000256" key="1">
    <source>
        <dbReference type="SAM" id="Phobius"/>
    </source>
</evidence>
<protein>
    <submittedName>
        <fullName evidence="2">Uncharacterized protein</fullName>
    </submittedName>
</protein>
<keyword evidence="3" id="KW-1185">Reference proteome</keyword>
<reference evidence="2" key="1">
    <citation type="submission" date="2020-05" db="EMBL/GenBank/DDBJ databases">
        <title>Phylogenomic resolution of chytrid fungi.</title>
        <authorList>
            <person name="Stajich J.E."/>
            <person name="Amses K."/>
            <person name="Simmons R."/>
            <person name="Seto K."/>
            <person name="Myers J."/>
            <person name="Bonds A."/>
            <person name="Quandt C.A."/>
            <person name="Barry K."/>
            <person name="Liu P."/>
            <person name="Grigoriev I."/>
            <person name="Longcore J.E."/>
            <person name="James T.Y."/>
        </authorList>
    </citation>
    <scope>NUCLEOTIDE SEQUENCE</scope>
    <source>
        <strain evidence="2">JEL0513</strain>
    </source>
</reference>
<keyword evidence="1" id="KW-0472">Membrane</keyword>
<comment type="caution">
    <text evidence="2">The sequence shown here is derived from an EMBL/GenBank/DDBJ whole genome shotgun (WGS) entry which is preliminary data.</text>
</comment>
<dbReference type="AlphaFoldDB" id="A0AAD5T335"/>
<name>A0AAD5T335_9FUNG</name>